<dbReference type="GO" id="GO:0032259">
    <property type="term" value="P:methylation"/>
    <property type="evidence" value="ECO:0007669"/>
    <property type="project" value="UniProtKB-KW"/>
</dbReference>
<dbReference type="KEGG" id="pgut:117675044"/>
<dbReference type="RefSeq" id="XP_034289229.1">
    <property type="nucleotide sequence ID" value="XM_034433338.2"/>
</dbReference>
<dbReference type="AlphaFoldDB" id="A0A6P9D0I5"/>
<dbReference type="GO" id="GO:0008168">
    <property type="term" value="F:methyltransferase activity"/>
    <property type="evidence" value="ECO:0007669"/>
    <property type="project" value="UniProtKB-KW"/>
</dbReference>
<dbReference type="PANTHER" id="PTHR14614">
    <property type="entry name" value="HEPATOCELLULAR CARCINOMA-ASSOCIATED ANTIGEN"/>
    <property type="match status" value="1"/>
</dbReference>
<dbReference type="Proteomes" id="UP001652622">
    <property type="component" value="Unplaced"/>
</dbReference>
<organism evidence="4 5">
    <name type="scientific">Pantherophis guttatus</name>
    <name type="common">Corn snake</name>
    <name type="synonym">Elaphe guttata</name>
    <dbReference type="NCBI Taxonomy" id="94885"/>
    <lineage>
        <taxon>Eukaryota</taxon>
        <taxon>Metazoa</taxon>
        <taxon>Chordata</taxon>
        <taxon>Craniata</taxon>
        <taxon>Vertebrata</taxon>
        <taxon>Euteleostomi</taxon>
        <taxon>Lepidosauria</taxon>
        <taxon>Squamata</taxon>
        <taxon>Bifurcata</taxon>
        <taxon>Unidentata</taxon>
        <taxon>Episquamata</taxon>
        <taxon>Toxicofera</taxon>
        <taxon>Serpentes</taxon>
        <taxon>Colubroidea</taxon>
        <taxon>Colubridae</taxon>
        <taxon>Colubrinae</taxon>
        <taxon>Pantherophis</taxon>
    </lineage>
</organism>
<feature type="region of interest" description="Disordered" evidence="3">
    <location>
        <begin position="38"/>
        <end position="106"/>
    </location>
</feature>
<keyword evidence="2" id="KW-0949">S-adenosyl-L-methionine</keyword>
<accession>A0A6P9D0I5</accession>
<feature type="compositionally biased region" description="Basic and acidic residues" evidence="3">
    <location>
        <begin position="58"/>
        <end position="72"/>
    </location>
</feature>
<dbReference type="SUPFAM" id="SSF53335">
    <property type="entry name" value="S-adenosyl-L-methionine-dependent methyltransferases"/>
    <property type="match status" value="1"/>
</dbReference>
<dbReference type="Gene3D" id="3.40.50.150">
    <property type="entry name" value="Vaccinia Virus protein VP39"/>
    <property type="match status" value="1"/>
</dbReference>
<evidence type="ECO:0000313" key="5">
    <source>
        <dbReference type="RefSeq" id="XP_034289229.1"/>
    </source>
</evidence>
<dbReference type="Pfam" id="PF10294">
    <property type="entry name" value="Methyltransf_16"/>
    <property type="match status" value="1"/>
</dbReference>
<evidence type="ECO:0000313" key="4">
    <source>
        <dbReference type="Proteomes" id="UP001652622"/>
    </source>
</evidence>
<evidence type="ECO:0000256" key="2">
    <source>
        <dbReference type="ARBA" id="ARBA00022691"/>
    </source>
</evidence>
<dbReference type="PANTHER" id="PTHR14614:SF44">
    <property type="entry name" value="PROTEIN N-LYSINE METHYLTRANSFERASE METTL21D"/>
    <property type="match status" value="1"/>
</dbReference>
<dbReference type="GO" id="GO:0005829">
    <property type="term" value="C:cytosol"/>
    <property type="evidence" value="ECO:0007669"/>
    <property type="project" value="TreeGrafter"/>
</dbReference>
<sequence>MKQLCRFFPNCPHSWLPRHFCRRRCYSHVVRLFLSGETRPSRTNSRSQGLEESLSADPSERRRAAASRKERLPGPPFLAASQRAPPENKAGLARPSFMSPPPPQPPVFFERELPRRDGSGILRLTQRSAGGTGSVVWDAALVLARFLEKSAAQTGQGTEQSGGSPVGLLRHKAALELGAGTGLVGLVAASLGANVTVTDLEEVQDLLKVNIENNQHLVSGSIQAKVLKWGEDVTDFLPAPDFILMADCIYYEESLEPLVKTLRDLAGLDTFILCCYEERTVGQNPEVEKKYFELLQRDFELQKVPLGEHDEEYRSEDIHIFIMQKKKMFQVTLRPEDEKVKA</sequence>
<keyword evidence="4" id="KW-1185">Reference proteome</keyword>
<feature type="compositionally biased region" description="Polar residues" evidence="3">
    <location>
        <begin position="41"/>
        <end position="50"/>
    </location>
</feature>
<keyword evidence="1 5" id="KW-0489">Methyltransferase</keyword>
<name>A0A6P9D0I5_PANGU</name>
<proteinExistence type="predicted"/>
<dbReference type="InterPro" id="IPR029063">
    <property type="entry name" value="SAM-dependent_MTases_sf"/>
</dbReference>
<protein>
    <submittedName>
        <fullName evidence="5">Protein N-lysine methyltransferase METTL21D isoform X1</fullName>
    </submittedName>
</protein>
<dbReference type="CTD" id="79609"/>
<dbReference type="CDD" id="cd02440">
    <property type="entry name" value="AdoMet_MTases"/>
    <property type="match status" value="1"/>
</dbReference>
<evidence type="ECO:0000256" key="3">
    <source>
        <dbReference type="SAM" id="MobiDB-lite"/>
    </source>
</evidence>
<dbReference type="GeneID" id="117675044"/>
<dbReference type="GO" id="GO:0032991">
    <property type="term" value="C:protein-containing complex"/>
    <property type="evidence" value="ECO:0007669"/>
    <property type="project" value="TreeGrafter"/>
</dbReference>
<dbReference type="InParanoid" id="A0A6P9D0I5"/>
<evidence type="ECO:0000256" key="1">
    <source>
        <dbReference type="ARBA" id="ARBA00022603"/>
    </source>
</evidence>
<reference evidence="5" key="1">
    <citation type="submission" date="2025-08" db="UniProtKB">
        <authorList>
            <consortium name="RefSeq"/>
        </authorList>
    </citation>
    <scope>IDENTIFICATION</scope>
    <source>
        <tissue evidence="5">Blood</tissue>
    </source>
</reference>
<dbReference type="InterPro" id="IPR019410">
    <property type="entry name" value="Methyltransf_16"/>
</dbReference>
<gene>
    <name evidence="5" type="primary">VCPKMT</name>
</gene>
<keyword evidence="1 5" id="KW-0808">Transferase</keyword>